<evidence type="ECO:0000256" key="10">
    <source>
        <dbReference type="HAMAP-Rule" id="MF_01898"/>
    </source>
</evidence>
<dbReference type="SUPFAM" id="SSF55874">
    <property type="entry name" value="ATPase domain of HSP90 chaperone/DNA topoisomerase II/histidine kinase"/>
    <property type="match status" value="1"/>
</dbReference>
<dbReference type="CDD" id="cd16928">
    <property type="entry name" value="HATPase_GyrB-like"/>
    <property type="match status" value="1"/>
</dbReference>
<dbReference type="InterPro" id="IPR036890">
    <property type="entry name" value="HATPase_C_sf"/>
</dbReference>
<sequence>MQDFTTNEYTAEKIQVLKGLEPVRQRPGMYIGSTGKTGLHHLVYEIVDNSIDEALQGFCDYIKVTIRKDGSVEVEDNGRGIPVDIHPETGTSALEVVMTTLHAGGKFSKDSYKVSGGLHGVGASVVNALSEWMEVEVHRNGKIYRQRYSRGVKLTEVEEIGETTKRGTIVRFKPDPLIFTTTEFDADTILTRLRDLAFLNPNITIEFKDERNDIHRTLHYSGGLKEFVSHLNRGSKTLHEVVLIEGKAGDIEVSVAFQYTDEDAEEIISFVNNIKTVDGGTHVTGFKTAFTRVVNELGKKKNLIKGDPFKGEDLREGMTAVISVLMMGTPQFEGQTKSKLGNEEVQDAVAKVVRDKLTEYFETNESTLKIIIQKAQQAREAREAAKRAREAVKRKSALGASTLPGKLADCISKSVEEAELFIVEGDSAGGSAKQARNRNFQAILPLRGKILNVEKSNELKLLKSETIRDIITAIGAGIGDNFDLSKIRYGKIIIMTDADVDGAHIRTLLLALFYRYMRPLIEDGRVYIAMPPLYKVTISGQKKPIYLYSDEELKQLTKDLQPGKYEVQRYKGLGEMNPEQLWETTMNPETRKIMKVRIEDAEEADSLFEILMGKDPEERRGYIMRHAKQLTLADLDV</sequence>
<dbReference type="InterPro" id="IPR014721">
    <property type="entry name" value="Ribsml_uS5_D2-typ_fold_subgr"/>
</dbReference>
<dbReference type="NCBIfam" id="NF011501">
    <property type="entry name" value="PRK14939.1"/>
    <property type="match status" value="1"/>
</dbReference>
<dbReference type="PANTHER" id="PTHR45866">
    <property type="entry name" value="DNA GYRASE/TOPOISOMERASE SUBUNIT B"/>
    <property type="match status" value="1"/>
</dbReference>
<gene>
    <name evidence="10 13" type="primary">gyrB</name>
    <name evidence="13" type="ORF">A4H02_00665</name>
</gene>
<feature type="binding site" evidence="10">
    <location>
        <position position="424"/>
    </location>
    <ligand>
        <name>Mg(2+)</name>
        <dbReference type="ChEBI" id="CHEBI:18420"/>
        <label>1</label>
        <note>catalytic</note>
    </ligand>
</feature>
<dbReference type="CDD" id="cd03366">
    <property type="entry name" value="TOPRIM_TopoIIA_GyrB"/>
    <property type="match status" value="1"/>
</dbReference>
<keyword evidence="3 10" id="KW-0479">Metal-binding</keyword>
<keyword evidence="8" id="KW-0238">DNA-binding</keyword>
<evidence type="ECO:0000256" key="3">
    <source>
        <dbReference type="ARBA" id="ARBA00022723"/>
    </source>
</evidence>
<dbReference type="FunFam" id="3.30.230.10:FF:000005">
    <property type="entry name" value="DNA gyrase subunit B"/>
    <property type="match status" value="1"/>
</dbReference>
<evidence type="ECO:0000256" key="5">
    <source>
        <dbReference type="ARBA" id="ARBA00022840"/>
    </source>
</evidence>
<dbReference type="InterPro" id="IPR002288">
    <property type="entry name" value="DNA_gyrase_B_C"/>
</dbReference>
<keyword evidence="7 10" id="KW-0799">Topoisomerase</keyword>
<dbReference type="EMBL" id="LWAF01000001">
    <property type="protein sequence ID" value="ODN31315.1"/>
    <property type="molecule type" value="Genomic_DNA"/>
</dbReference>
<dbReference type="SUPFAM" id="SSF56719">
    <property type="entry name" value="Type II DNA topoisomerase"/>
    <property type="match status" value="1"/>
</dbReference>
<feature type="site" description="Interaction with DNA" evidence="10">
    <location>
        <position position="452"/>
    </location>
</feature>
<dbReference type="NCBIfam" id="NF004189">
    <property type="entry name" value="PRK05644.1"/>
    <property type="match status" value="1"/>
</dbReference>
<dbReference type="SMART" id="SM00433">
    <property type="entry name" value="TOP2c"/>
    <property type="match status" value="1"/>
</dbReference>
<evidence type="ECO:0000259" key="12">
    <source>
        <dbReference type="PROSITE" id="PS50880"/>
    </source>
</evidence>
<evidence type="ECO:0000313" key="14">
    <source>
        <dbReference type="Proteomes" id="UP000094570"/>
    </source>
</evidence>
<dbReference type="Pfam" id="PF01751">
    <property type="entry name" value="Toprim"/>
    <property type="match status" value="1"/>
</dbReference>
<dbReference type="InterPro" id="IPR011557">
    <property type="entry name" value="GyrB"/>
</dbReference>
<dbReference type="GO" id="GO:0006261">
    <property type="term" value="P:DNA-templated DNA replication"/>
    <property type="evidence" value="ECO:0007669"/>
    <property type="project" value="UniProtKB-UniRule"/>
</dbReference>
<evidence type="ECO:0000256" key="7">
    <source>
        <dbReference type="ARBA" id="ARBA00023029"/>
    </source>
</evidence>
<reference evidence="14" key="1">
    <citation type="submission" date="2016-04" db="EMBL/GenBank/DDBJ databases">
        <title>The genome sequence project of a novel Fervidobacterium isolate from a hot spring in Thailand.</title>
        <authorList>
            <person name="Gonzalez J.M."/>
            <person name="Cuecas A."/>
            <person name="Kanoksilapatham W."/>
        </authorList>
    </citation>
    <scope>NUCLEOTIDE SEQUENCE [LARGE SCALE GENOMIC DNA]</scope>
    <source>
        <strain evidence="14">FC2004</strain>
    </source>
</reference>
<evidence type="ECO:0000256" key="8">
    <source>
        <dbReference type="ARBA" id="ARBA00023125"/>
    </source>
</evidence>
<dbReference type="InterPro" id="IPR034160">
    <property type="entry name" value="TOPRIM_GyrB"/>
</dbReference>
<evidence type="ECO:0000313" key="13">
    <source>
        <dbReference type="EMBL" id="ODN31315.1"/>
    </source>
</evidence>
<dbReference type="Pfam" id="PF00204">
    <property type="entry name" value="DNA_gyraseB"/>
    <property type="match status" value="1"/>
</dbReference>
<organism evidence="13 14">
    <name type="scientific">Fervidobacterium thailandense</name>
    <dbReference type="NCBI Taxonomy" id="1008305"/>
    <lineage>
        <taxon>Bacteria</taxon>
        <taxon>Thermotogati</taxon>
        <taxon>Thermotogota</taxon>
        <taxon>Thermotogae</taxon>
        <taxon>Thermotogales</taxon>
        <taxon>Fervidobacteriaceae</taxon>
        <taxon>Fervidobacterium</taxon>
    </lineage>
</organism>
<keyword evidence="9 10" id="KW-0413">Isomerase</keyword>
<dbReference type="Gene3D" id="3.30.565.10">
    <property type="entry name" value="Histidine kinase-like ATPase, C-terminal domain"/>
    <property type="match status" value="1"/>
</dbReference>
<feature type="binding site" evidence="10">
    <location>
        <position position="497"/>
    </location>
    <ligand>
        <name>Mg(2+)</name>
        <dbReference type="ChEBI" id="CHEBI:18420"/>
        <label>1</label>
        <note>catalytic</note>
    </ligand>
</feature>
<evidence type="ECO:0000256" key="1">
    <source>
        <dbReference type="ARBA" id="ARBA00000185"/>
    </source>
</evidence>
<dbReference type="SUPFAM" id="SSF54211">
    <property type="entry name" value="Ribosomal protein S5 domain 2-like"/>
    <property type="match status" value="1"/>
</dbReference>
<keyword evidence="14" id="KW-1185">Reference proteome</keyword>
<keyword evidence="10" id="KW-0963">Cytoplasm</keyword>
<dbReference type="InterPro" id="IPR013759">
    <property type="entry name" value="Topo_IIA_B_C"/>
</dbReference>
<name>A0A1E3G4W7_9BACT</name>
<dbReference type="GO" id="GO:0034335">
    <property type="term" value="F:DNA negative supercoiling activity"/>
    <property type="evidence" value="ECO:0007669"/>
    <property type="project" value="UniProtKB-ARBA"/>
</dbReference>
<dbReference type="PROSITE" id="PS50880">
    <property type="entry name" value="TOPRIM"/>
    <property type="match status" value="1"/>
</dbReference>
<keyword evidence="5 10" id="KW-0067">ATP-binding</keyword>
<protein>
    <recommendedName>
        <fullName evidence="10">DNA gyrase subunit B</fullName>
        <ecNumber evidence="10">5.6.2.2</ecNumber>
    </recommendedName>
</protein>
<dbReference type="GO" id="GO:0006265">
    <property type="term" value="P:DNA topological change"/>
    <property type="evidence" value="ECO:0007669"/>
    <property type="project" value="UniProtKB-UniRule"/>
</dbReference>
<feature type="binding site" evidence="10">
    <location>
        <position position="499"/>
    </location>
    <ligand>
        <name>Mg(2+)</name>
        <dbReference type="ChEBI" id="CHEBI:18420"/>
        <label>2</label>
    </ligand>
</feature>
<dbReference type="Pfam" id="PF00986">
    <property type="entry name" value="DNA_gyraseB_C"/>
    <property type="match status" value="1"/>
</dbReference>
<dbReference type="PROSITE" id="PS00177">
    <property type="entry name" value="TOPOISOMERASE_II"/>
    <property type="match status" value="1"/>
</dbReference>
<keyword evidence="6 10" id="KW-0460">Magnesium</keyword>
<dbReference type="HAMAP" id="MF_01898">
    <property type="entry name" value="GyrB"/>
    <property type="match status" value="1"/>
</dbReference>
<dbReference type="InterPro" id="IPR020568">
    <property type="entry name" value="Ribosomal_Su5_D2-typ_SF"/>
</dbReference>
<dbReference type="InterPro" id="IPR018522">
    <property type="entry name" value="TopoIIA_CS"/>
</dbReference>
<comment type="cofactor">
    <cofactor evidence="10">
        <name>Mg(2+)</name>
        <dbReference type="ChEBI" id="CHEBI:18420"/>
    </cofactor>
    <cofactor evidence="10">
        <name>Mn(2+)</name>
        <dbReference type="ChEBI" id="CHEBI:29035"/>
    </cofactor>
    <cofactor evidence="10">
        <name>Ca(2+)</name>
        <dbReference type="ChEBI" id="CHEBI:29108"/>
    </cofactor>
    <text evidence="10">Binds two Mg(2+) per subunit. The magnesium ions form salt bridges with both the protein and the DNA. Can also accept other divalent metal cations, such as Mn(2+) or Ca(2+).</text>
</comment>
<dbReference type="InterPro" id="IPR000565">
    <property type="entry name" value="Topo_IIA_B"/>
</dbReference>
<dbReference type="GO" id="GO:0046872">
    <property type="term" value="F:metal ion binding"/>
    <property type="evidence" value="ECO:0007669"/>
    <property type="project" value="UniProtKB-KW"/>
</dbReference>
<dbReference type="Gene3D" id="3.30.230.10">
    <property type="match status" value="1"/>
</dbReference>
<comment type="subunit">
    <text evidence="10">Heterotetramer, composed of two GyrA and two GyrB chains. In the heterotetramer, GyrA contains the active site tyrosine that forms a transient covalent intermediate with DNA, while GyrB binds cofactors and catalyzes ATP hydrolysis.</text>
</comment>
<dbReference type="SMART" id="SM00387">
    <property type="entry name" value="HATPase_c"/>
    <property type="match status" value="1"/>
</dbReference>
<proteinExistence type="inferred from homology"/>
<dbReference type="PRINTS" id="PR01159">
    <property type="entry name" value="DNAGYRASEB"/>
</dbReference>
<feature type="domain" description="Toprim" evidence="12">
    <location>
        <begin position="418"/>
        <end position="532"/>
    </location>
</feature>
<dbReference type="NCBIfam" id="TIGR01059">
    <property type="entry name" value="gyrB"/>
    <property type="match status" value="1"/>
</dbReference>
<dbReference type="PANTHER" id="PTHR45866:SF1">
    <property type="entry name" value="DNA GYRASE SUBUNIT B, MITOCHONDRIAL"/>
    <property type="match status" value="1"/>
</dbReference>
<dbReference type="InterPro" id="IPR003594">
    <property type="entry name" value="HATPase_dom"/>
</dbReference>
<feature type="binding site" evidence="10">
    <location>
        <position position="497"/>
    </location>
    <ligand>
        <name>Mg(2+)</name>
        <dbReference type="ChEBI" id="CHEBI:18420"/>
        <label>2</label>
    </ligand>
</feature>
<dbReference type="RefSeq" id="WP_069292227.1">
    <property type="nucleotide sequence ID" value="NZ_CP140110.1"/>
</dbReference>
<comment type="function">
    <text evidence="10">A type II topoisomerase that negatively supercoils closed circular double-stranded (ds) DNA in an ATP-dependent manner to modulate DNA topology and maintain chromosomes in an underwound state. Negative supercoiling favors strand separation, and DNA replication, transcription, recombination and repair, all of which involve strand separation. Also able to catalyze the interconversion of other topological isomers of dsDNA rings, including catenanes and knotted rings. Type II topoisomerases break and join 2 DNA strands simultaneously in an ATP-dependent manner.</text>
</comment>
<dbReference type="InterPro" id="IPR001241">
    <property type="entry name" value="Topo_IIA"/>
</dbReference>
<evidence type="ECO:0000256" key="9">
    <source>
        <dbReference type="ARBA" id="ARBA00023235"/>
    </source>
</evidence>
<evidence type="ECO:0000256" key="6">
    <source>
        <dbReference type="ARBA" id="ARBA00022842"/>
    </source>
</evidence>
<dbReference type="EC" id="5.6.2.2" evidence="10"/>
<comment type="similarity">
    <text evidence="2 10">Belongs to the type II topoisomerase GyrB family.</text>
</comment>
<evidence type="ECO:0000256" key="11">
    <source>
        <dbReference type="SAM" id="Coils"/>
    </source>
</evidence>
<evidence type="ECO:0000256" key="2">
    <source>
        <dbReference type="ARBA" id="ARBA00010708"/>
    </source>
</evidence>
<dbReference type="AlphaFoldDB" id="A0A1E3G4W7"/>
<dbReference type="InterPro" id="IPR006171">
    <property type="entry name" value="TOPRIM_dom"/>
</dbReference>
<dbReference type="Pfam" id="PF02518">
    <property type="entry name" value="HATPase_c"/>
    <property type="match status" value="1"/>
</dbReference>
<dbReference type="STRING" id="1008305.A4H02_00665"/>
<keyword evidence="4 10" id="KW-0547">Nucleotide-binding</keyword>
<comment type="caution">
    <text evidence="13">The sequence shown here is derived from an EMBL/GenBank/DDBJ whole genome shotgun (WGS) entry which is preliminary data.</text>
</comment>
<dbReference type="InterPro" id="IPR013506">
    <property type="entry name" value="Topo_IIA_bsu_dom2"/>
</dbReference>
<dbReference type="FunFam" id="3.40.50.670:FF:000002">
    <property type="entry name" value="DNA gyrase subunit B"/>
    <property type="match status" value="1"/>
</dbReference>
<dbReference type="InterPro" id="IPR013760">
    <property type="entry name" value="Topo_IIA-like_dom_sf"/>
</dbReference>
<dbReference type="FunFam" id="3.30.565.10:FF:000002">
    <property type="entry name" value="DNA gyrase subunit B"/>
    <property type="match status" value="1"/>
</dbReference>
<dbReference type="GO" id="GO:0005694">
    <property type="term" value="C:chromosome"/>
    <property type="evidence" value="ECO:0007669"/>
    <property type="project" value="InterPro"/>
</dbReference>
<dbReference type="CDD" id="cd00822">
    <property type="entry name" value="TopoII_Trans_DNA_gyrase"/>
    <property type="match status" value="1"/>
</dbReference>
<feature type="coiled-coil region" evidence="11">
    <location>
        <begin position="368"/>
        <end position="398"/>
    </location>
</feature>
<dbReference type="GO" id="GO:0003677">
    <property type="term" value="F:DNA binding"/>
    <property type="evidence" value="ECO:0007669"/>
    <property type="project" value="UniProtKB-KW"/>
</dbReference>
<dbReference type="PRINTS" id="PR00418">
    <property type="entry name" value="TPI2FAMILY"/>
</dbReference>
<comment type="subcellular location">
    <subcellularLocation>
        <location evidence="10">Cytoplasm</location>
    </subcellularLocation>
</comment>
<dbReference type="GO" id="GO:0005737">
    <property type="term" value="C:cytoplasm"/>
    <property type="evidence" value="ECO:0007669"/>
    <property type="project" value="UniProtKB-SubCell"/>
</dbReference>
<comment type="miscellaneous">
    <text evidence="10">Few gyrases are as efficient as E.coli at forming negative supercoils. Not all organisms have 2 type II topoisomerases; in organisms with a single type II topoisomerase this enzyme also has to decatenate newly replicated chromosomes.</text>
</comment>
<accession>A0A1E3G4W7</accession>
<feature type="site" description="Interaction with DNA" evidence="10">
    <location>
        <position position="449"/>
    </location>
</feature>
<dbReference type="OrthoDB" id="9802808at2"/>
<keyword evidence="11" id="KW-0175">Coiled coil</keyword>
<dbReference type="Proteomes" id="UP000094570">
    <property type="component" value="Unassembled WGS sequence"/>
</dbReference>
<evidence type="ECO:0000256" key="4">
    <source>
        <dbReference type="ARBA" id="ARBA00022741"/>
    </source>
</evidence>
<dbReference type="Gene3D" id="3.40.50.670">
    <property type="match status" value="1"/>
</dbReference>
<dbReference type="GO" id="GO:0005524">
    <property type="term" value="F:ATP binding"/>
    <property type="evidence" value="ECO:0007669"/>
    <property type="project" value="UniProtKB-UniRule"/>
</dbReference>
<comment type="catalytic activity">
    <reaction evidence="1 10">
        <text>ATP-dependent breakage, passage and rejoining of double-stranded DNA.</text>
        <dbReference type="EC" id="5.6.2.2"/>
    </reaction>
</comment>